<dbReference type="GO" id="GO:0046914">
    <property type="term" value="F:transition metal ion binding"/>
    <property type="evidence" value="ECO:0007669"/>
    <property type="project" value="InterPro"/>
</dbReference>
<comment type="caution">
    <text evidence="1">The sequence shown here is derived from an EMBL/GenBank/DDBJ whole genome shotgun (WGS) entry which is preliminary data.</text>
</comment>
<protein>
    <submittedName>
        <fullName evidence="1">Uncharacterized protein</fullName>
    </submittedName>
</protein>
<organism evidence="1 2">
    <name type="scientific">Chondromyces apiculatus DSM 436</name>
    <dbReference type="NCBI Taxonomy" id="1192034"/>
    <lineage>
        <taxon>Bacteria</taxon>
        <taxon>Pseudomonadati</taxon>
        <taxon>Myxococcota</taxon>
        <taxon>Polyangia</taxon>
        <taxon>Polyangiales</taxon>
        <taxon>Polyangiaceae</taxon>
        <taxon>Chondromyces</taxon>
    </lineage>
</organism>
<reference evidence="1 2" key="1">
    <citation type="submission" date="2013-05" db="EMBL/GenBank/DDBJ databases">
        <title>Genome assembly of Chondromyces apiculatus DSM 436.</title>
        <authorList>
            <person name="Sharma G."/>
            <person name="Khatri I."/>
            <person name="Kaur C."/>
            <person name="Mayilraj S."/>
            <person name="Subramanian S."/>
        </authorList>
    </citation>
    <scope>NUCLEOTIDE SEQUENCE [LARGE SCALE GENOMIC DNA]</scope>
    <source>
        <strain evidence="1 2">DSM 436</strain>
    </source>
</reference>
<dbReference type="NCBIfam" id="TIGR03795">
    <property type="entry name" value="RNP_Burkhold"/>
    <property type="match status" value="1"/>
</dbReference>
<sequence length="266" mass="28797">MVDQDPDDVRKKKDTSASDEMDQLKEWHFLWIEAVAKSWSDPAYRSKLLANPNRYLDIHALLGSEVTLTLKDGDPSSDAWRGSFWLLPYTEVTLMLPVPPATGAAWGYAMAAYEAQIVGASTTLAGRPPPGGGGGSNVHTSNLSLGGEGTLVAFDQMVRWIHVWPQAVALAWHDAAFKEHLLSDPVLALWNAFNFQFPGGVLLRVQDVPAGAPYGTWDGTKGRWTLPPIALTLILPPPPESGSEQAMALGAYASSGRTHPFTLCCC</sequence>
<gene>
    <name evidence="1" type="ORF">CAP_2017</name>
</gene>
<dbReference type="InterPro" id="IPR036648">
    <property type="entry name" value="CN_Hdrase_a/SCN_Hdrase_g_sf"/>
</dbReference>
<dbReference type="Proteomes" id="UP000019678">
    <property type="component" value="Unassembled WGS sequence"/>
</dbReference>
<dbReference type="OrthoDB" id="5517078at2"/>
<dbReference type="GO" id="GO:0003824">
    <property type="term" value="F:catalytic activity"/>
    <property type="evidence" value="ECO:0007669"/>
    <property type="project" value="InterPro"/>
</dbReference>
<proteinExistence type="predicted"/>
<dbReference type="RefSeq" id="WP_052374928.1">
    <property type="nucleotide sequence ID" value="NZ_ASRX01000016.1"/>
</dbReference>
<evidence type="ECO:0000313" key="2">
    <source>
        <dbReference type="Proteomes" id="UP000019678"/>
    </source>
</evidence>
<dbReference type="InterPro" id="IPR022261">
    <property type="entry name" value="RNP_Burkhold"/>
</dbReference>
<keyword evidence="2" id="KW-1185">Reference proteome</keyword>
<dbReference type="AlphaFoldDB" id="A0A017TC58"/>
<dbReference type="SUPFAM" id="SSF56209">
    <property type="entry name" value="Nitrile hydratase alpha chain"/>
    <property type="match status" value="2"/>
</dbReference>
<dbReference type="EMBL" id="ASRX01000016">
    <property type="protein sequence ID" value="EYF06487.1"/>
    <property type="molecule type" value="Genomic_DNA"/>
</dbReference>
<dbReference type="STRING" id="1192034.CAP_2017"/>
<accession>A0A017TC58</accession>
<evidence type="ECO:0000313" key="1">
    <source>
        <dbReference type="EMBL" id="EYF06487.1"/>
    </source>
</evidence>
<dbReference type="eggNOG" id="ENOG50330VF">
    <property type="taxonomic scope" value="Bacteria"/>
</dbReference>
<name>A0A017TC58_9BACT</name>